<dbReference type="Proteomes" id="UP000542776">
    <property type="component" value="Unassembled WGS sequence"/>
</dbReference>
<accession>A0A7W6H4K3</accession>
<protein>
    <submittedName>
        <fullName evidence="2">Uncharacterized protein</fullName>
    </submittedName>
</protein>
<feature type="region of interest" description="Disordered" evidence="1">
    <location>
        <begin position="195"/>
        <end position="218"/>
    </location>
</feature>
<feature type="compositionally biased region" description="Low complexity" evidence="1">
    <location>
        <begin position="195"/>
        <end position="213"/>
    </location>
</feature>
<dbReference type="RefSeq" id="WP_183198456.1">
    <property type="nucleotide sequence ID" value="NZ_JACIEK010000001.1"/>
</dbReference>
<proteinExistence type="predicted"/>
<name>A0A7W6H4K3_9HYPH</name>
<evidence type="ECO:0000313" key="2">
    <source>
        <dbReference type="EMBL" id="MBB3997189.1"/>
    </source>
</evidence>
<keyword evidence="3" id="KW-1185">Reference proteome</keyword>
<comment type="caution">
    <text evidence="2">The sequence shown here is derived from an EMBL/GenBank/DDBJ whole genome shotgun (WGS) entry which is preliminary data.</text>
</comment>
<gene>
    <name evidence="2" type="ORF">GGR04_001010</name>
</gene>
<evidence type="ECO:0000256" key="1">
    <source>
        <dbReference type="SAM" id="MobiDB-lite"/>
    </source>
</evidence>
<feature type="region of interest" description="Disordered" evidence="1">
    <location>
        <begin position="1"/>
        <end position="21"/>
    </location>
</feature>
<organism evidence="2 3">
    <name type="scientific">Aureimonas pseudogalii</name>
    <dbReference type="NCBI Taxonomy" id="1744844"/>
    <lineage>
        <taxon>Bacteria</taxon>
        <taxon>Pseudomonadati</taxon>
        <taxon>Pseudomonadota</taxon>
        <taxon>Alphaproteobacteria</taxon>
        <taxon>Hyphomicrobiales</taxon>
        <taxon>Aurantimonadaceae</taxon>
        <taxon>Aureimonas</taxon>
    </lineage>
</organism>
<evidence type="ECO:0000313" key="3">
    <source>
        <dbReference type="Proteomes" id="UP000542776"/>
    </source>
</evidence>
<feature type="compositionally biased region" description="Low complexity" evidence="1">
    <location>
        <begin position="8"/>
        <end position="18"/>
    </location>
</feature>
<dbReference type="AlphaFoldDB" id="A0A7W6H4K3"/>
<dbReference type="EMBL" id="JACIEK010000001">
    <property type="protein sequence ID" value="MBB3997189.1"/>
    <property type="molecule type" value="Genomic_DNA"/>
</dbReference>
<sequence>MSKGGDKTQTTTQNTSTTYAPWTQAAGQNGYTSAAGMTNPFLQTPAYSVAGLNPDQTKAFDLARQMAQGAFTGSATGVPTGASMTAAQVGAPGSTGASSATAAQLGGGDYQAFLNPFINGVVTQAANKARGELRQTNADIGAKYAAAGAFGGGREVLARGKAQDDFDENLQATTAQLLAQGFDTATATAMANTQMRQQTGESNAARQQQAAQADADRRQQVALTNAGYQQDASSANLGYGLQAAQVAEAMRNGQTDRQNSALQALLGTGNQQQLFAQSALDSPWTALQRLLAATPQVYNTTGTATGTQPDNSPGFLQQVLGVGGSILGAAMPGGGSLGGSLISKVLK</sequence>
<reference evidence="2 3" key="1">
    <citation type="submission" date="2020-08" db="EMBL/GenBank/DDBJ databases">
        <title>Genomic Encyclopedia of Type Strains, Phase IV (KMG-IV): sequencing the most valuable type-strain genomes for metagenomic binning, comparative biology and taxonomic classification.</title>
        <authorList>
            <person name="Goeker M."/>
        </authorList>
    </citation>
    <scope>NUCLEOTIDE SEQUENCE [LARGE SCALE GENOMIC DNA]</scope>
    <source>
        <strain evidence="2 3">DSM 102238</strain>
    </source>
</reference>